<evidence type="ECO:0000313" key="2">
    <source>
        <dbReference type="Proteomes" id="UP000229970"/>
    </source>
</evidence>
<protein>
    <recommendedName>
        <fullName evidence="3">DUF551 domain-containing protein</fullName>
    </recommendedName>
</protein>
<sequence>MNNFLNWYSVEKDGAPKEISVSLVKIKHIHIDENCIPLKVGIDWYYPELGVWDCYNSDNNCCVTHYLPLSEIPVPE</sequence>
<dbReference type="AlphaFoldDB" id="A0A2N9XC88"/>
<name>A0A2N9XC88_9NEIS</name>
<evidence type="ECO:0008006" key="3">
    <source>
        <dbReference type="Google" id="ProtNLM"/>
    </source>
</evidence>
<dbReference type="EMBL" id="MEIP01000027">
    <property type="protein sequence ID" value="PIT44261.1"/>
    <property type="molecule type" value="Genomic_DNA"/>
</dbReference>
<comment type="caution">
    <text evidence="1">The sequence shown here is derived from an EMBL/GenBank/DDBJ whole genome shotgun (WGS) entry which is preliminary data.</text>
</comment>
<evidence type="ECO:0000313" key="1">
    <source>
        <dbReference type="EMBL" id="PIT44261.1"/>
    </source>
</evidence>
<dbReference type="Proteomes" id="UP000229970">
    <property type="component" value="Unassembled WGS sequence"/>
</dbReference>
<gene>
    <name evidence="1" type="ORF">BHC46_10775</name>
</gene>
<organism evidence="1 2">
    <name type="scientific">Snodgrassella alvi</name>
    <dbReference type="NCBI Taxonomy" id="1196083"/>
    <lineage>
        <taxon>Bacteria</taxon>
        <taxon>Pseudomonadati</taxon>
        <taxon>Pseudomonadota</taxon>
        <taxon>Betaproteobacteria</taxon>
        <taxon>Neisseriales</taxon>
        <taxon>Neisseriaceae</taxon>
        <taxon>Snodgrassella</taxon>
    </lineage>
</organism>
<proteinExistence type="predicted"/>
<reference evidence="1 2" key="1">
    <citation type="journal article" date="2017" name="MBio">
        <title>Type VI secretion-mediated competition in the bee gut microbiome.</title>
        <authorList>
            <person name="Steele M.I."/>
            <person name="Kwong W.K."/>
            <person name="Powell J.E."/>
            <person name="Whiteley M."/>
            <person name="Moran N.A."/>
        </authorList>
    </citation>
    <scope>NUCLEOTIDE SEQUENCE [LARGE SCALE GENOMIC DNA]</scope>
    <source>
        <strain evidence="1 2">Ruf1-X</strain>
    </source>
</reference>
<accession>A0A2N9XC88</accession>